<dbReference type="GO" id="GO:0000776">
    <property type="term" value="C:kinetochore"/>
    <property type="evidence" value="ECO:0007669"/>
    <property type="project" value="InterPro"/>
</dbReference>
<dbReference type="Gene3D" id="2.60.120.10">
    <property type="entry name" value="Jelly Rolls"/>
    <property type="match status" value="1"/>
</dbReference>
<proteinExistence type="inferred from homology"/>
<keyword evidence="3" id="KW-0238">DNA-binding</keyword>
<evidence type="ECO:0000313" key="8">
    <source>
        <dbReference type="EMBL" id="KAK5703009.1"/>
    </source>
</evidence>
<dbReference type="InterPro" id="IPR014710">
    <property type="entry name" value="RmlC-like_jellyroll"/>
</dbReference>
<feature type="compositionally biased region" description="Basic and acidic residues" evidence="5">
    <location>
        <begin position="210"/>
        <end position="228"/>
    </location>
</feature>
<comment type="similarity">
    <text evidence="2">Belongs to the CENP-C/MIF2 family.</text>
</comment>
<dbReference type="PANTHER" id="PTHR16684:SF11">
    <property type="entry name" value="CENTROMERE PROTEIN C"/>
    <property type="match status" value="1"/>
</dbReference>
<dbReference type="Pfam" id="PF15624">
    <property type="entry name" value="Mif2_N"/>
    <property type="match status" value="1"/>
</dbReference>
<dbReference type="PANTHER" id="PTHR16684">
    <property type="entry name" value="CENTROMERE PROTEIN C"/>
    <property type="match status" value="1"/>
</dbReference>
<feature type="domain" description="Mif2 N-terminal" evidence="7">
    <location>
        <begin position="34"/>
        <end position="172"/>
    </location>
</feature>
<feature type="domain" description="Mif2/CENP-C cupin" evidence="6">
    <location>
        <begin position="590"/>
        <end position="683"/>
    </location>
</feature>
<accession>A0AAN7ZUW7</accession>
<dbReference type="InterPro" id="IPR028386">
    <property type="entry name" value="CENP-C/Mif2/cnp3"/>
</dbReference>
<feature type="compositionally biased region" description="Polar residues" evidence="5">
    <location>
        <begin position="360"/>
        <end position="371"/>
    </location>
</feature>
<dbReference type="AlphaFoldDB" id="A0AAN7ZUW7"/>
<dbReference type="GO" id="GO:0019237">
    <property type="term" value="F:centromeric DNA binding"/>
    <property type="evidence" value="ECO:0007669"/>
    <property type="project" value="InterPro"/>
</dbReference>
<evidence type="ECO:0000256" key="2">
    <source>
        <dbReference type="ARBA" id="ARBA00010291"/>
    </source>
</evidence>
<feature type="compositionally biased region" description="Acidic residues" evidence="5">
    <location>
        <begin position="526"/>
        <end position="538"/>
    </location>
</feature>
<evidence type="ECO:0000256" key="1">
    <source>
        <dbReference type="ARBA" id="ARBA00004123"/>
    </source>
</evidence>
<keyword evidence="4" id="KW-0539">Nucleus</keyword>
<dbReference type="InterPro" id="IPR025974">
    <property type="entry name" value="Mif2/CENP-C_cupin"/>
</dbReference>
<dbReference type="GO" id="GO:0051455">
    <property type="term" value="P:spindle attachment to meiosis I kinetochore"/>
    <property type="evidence" value="ECO:0007669"/>
    <property type="project" value="TreeGrafter"/>
</dbReference>
<gene>
    <name evidence="8" type="primary">MIF2</name>
    <name evidence="8" type="ORF">LTR97_003955</name>
</gene>
<dbReference type="EMBL" id="JAVRQU010000005">
    <property type="protein sequence ID" value="KAK5703009.1"/>
    <property type="molecule type" value="Genomic_DNA"/>
</dbReference>
<feature type="compositionally biased region" description="Acidic residues" evidence="5">
    <location>
        <begin position="256"/>
        <end position="265"/>
    </location>
</feature>
<reference evidence="8" key="1">
    <citation type="submission" date="2023-08" db="EMBL/GenBank/DDBJ databases">
        <title>Black Yeasts Isolated from many extreme environments.</title>
        <authorList>
            <person name="Coleine C."/>
            <person name="Stajich J.E."/>
            <person name="Selbmann L."/>
        </authorList>
    </citation>
    <scope>NUCLEOTIDE SEQUENCE</scope>
    <source>
        <strain evidence="8">CCFEE 5810</strain>
    </source>
</reference>
<evidence type="ECO:0000313" key="9">
    <source>
        <dbReference type="Proteomes" id="UP001310594"/>
    </source>
</evidence>
<protein>
    <submittedName>
        <fullName evidence="8">Mitotic fidelity of chromosome transmission-related protein</fullName>
    </submittedName>
</protein>
<evidence type="ECO:0000256" key="3">
    <source>
        <dbReference type="ARBA" id="ARBA00023125"/>
    </source>
</evidence>
<dbReference type="Pfam" id="PF11699">
    <property type="entry name" value="CENP-C_C"/>
    <property type="match status" value="1"/>
</dbReference>
<dbReference type="InterPro" id="IPR028929">
    <property type="entry name" value="Mif2_N"/>
</dbReference>
<name>A0AAN7ZUW7_9PEZI</name>
<feature type="compositionally biased region" description="Basic residues" evidence="5">
    <location>
        <begin position="505"/>
        <end position="519"/>
    </location>
</feature>
<evidence type="ECO:0000256" key="4">
    <source>
        <dbReference type="ARBA" id="ARBA00023242"/>
    </source>
</evidence>
<dbReference type="InterPro" id="IPR011051">
    <property type="entry name" value="RmlC_Cupin_sf"/>
</dbReference>
<dbReference type="GO" id="GO:0005634">
    <property type="term" value="C:nucleus"/>
    <property type="evidence" value="ECO:0007669"/>
    <property type="project" value="UniProtKB-SubCell"/>
</dbReference>
<comment type="caution">
    <text evidence="8">The sequence shown here is derived from an EMBL/GenBank/DDBJ whole genome shotgun (WGS) entry which is preliminary data.</text>
</comment>
<feature type="compositionally biased region" description="Polar residues" evidence="5">
    <location>
        <begin position="70"/>
        <end position="95"/>
    </location>
</feature>
<evidence type="ECO:0000259" key="6">
    <source>
        <dbReference type="Pfam" id="PF11699"/>
    </source>
</evidence>
<dbReference type="GO" id="GO:0051382">
    <property type="term" value="P:kinetochore assembly"/>
    <property type="evidence" value="ECO:0007669"/>
    <property type="project" value="InterPro"/>
</dbReference>
<comment type="subcellular location">
    <subcellularLocation>
        <location evidence="1">Nucleus</location>
    </subcellularLocation>
</comment>
<feature type="region of interest" description="Disordered" evidence="5">
    <location>
        <begin position="497"/>
        <end position="538"/>
    </location>
</feature>
<sequence length="695" mass="76803">MNVDKENRPPPGMVAELKKRLTPGRTRRQTQDQYFDVGKVGRKTGVVLPDKGVRDEHGMEPMSGIFDSPVKTSPQRNSDRTLASSDMLVQQSSAPSIHDTLYLSKTPRLPPARSATPKHTHIGSPKRMSTGRKPQDQQPHTTGKALVTHNEDRSPAKALSRTQPPANRVLDFVKEKESVRPSIEEASPFKPRKALRRSLQRENPFASPAETRKKPRSESVAEAERTLEETALLLSTSDAPLMVEEDPFEPVHKMDDEDMEEEEELVASPMAQESDIPGDSTDLVNELLGSTSPSELHETLRKKRDRTSMQAGDTEIDAKPVQAQYDSHVSASPERKKQRTRPRTSESVIYQDDEPEPTTVDPSMLSQSESSVLEAEQSMPPPKTKGKGKGKAKSKSKAKAPKALQSRDPNRPRSKTPGSPVKLNDDHSRTSRSPSKARANGRGMSVGPNFILRATTPYDDAISTSRSGRPVIKPLQYWANESRIWKNGECEGIIRADEISQPTTKPKKKAKGRGRKSVGGRKLDDIAEEEESEAESVAADEWEEDLGVISGTVASWDSERQMADSGEPIKEDLAFARPSITTRDVSSSEFKYAKILTMPFFGAGVVELPPEGFKRAKNSRKMQMVFFVHEGKVMVDIGAQGMVEKQVNTFAITKGGCWVVPRGNNYAIVNESRTKTAKIFFAQGCEVDAMAEVSQ</sequence>
<dbReference type="SUPFAM" id="SSF51182">
    <property type="entry name" value="RmlC-like cupins"/>
    <property type="match status" value="1"/>
</dbReference>
<feature type="compositionally biased region" description="Basic residues" evidence="5">
    <location>
        <begin position="384"/>
        <end position="400"/>
    </location>
</feature>
<evidence type="ECO:0000259" key="7">
    <source>
        <dbReference type="Pfam" id="PF15624"/>
    </source>
</evidence>
<dbReference type="GO" id="GO:0051315">
    <property type="term" value="P:attachment of mitotic spindle microtubules to kinetochore"/>
    <property type="evidence" value="ECO:0007669"/>
    <property type="project" value="TreeGrafter"/>
</dbReference>
<dbReference type="Proteomes" id="UP001310594">
    <property type="component" value="Unassembled WGS sequence"/>
</dbReference>
<organism evidence="8 9">
    <name type="scientific">Elasticomyces elasticus</name>
    <dbReference type="NCBI Taxonomy" id="574655"/>
    <lineage>
        <taxon>Eukaryota</taxon>
        <taxon>Fungi</taxon>
        <taxon>Dikarya</taxon>
        <taxon>Ascomycota</taxon>
        <taxon>Pezizomycotina</taxon>
        <taxon>Dothideomycetes</taxon>
        <taxon>Dothideomycetidae</taxon>
        <taxon>Mycosphaerellales</taxon>
        <taxon>Teratosphaeriaceae</taxon>
        <taxon>Elasticomyces</taxon>
    </lineage>
</organism>
<evidence type="ECO:0000256" key="5">
    <source>
        <dbReference type="SAM" id="MobiDB-lite"/>
    </source>
</evidence>
<feature type="compositionally biased region" description="Basic and acidic residues" evidence="5">
    <location>
        <begin position="171"/>
        <end position="183"/>
    </location>
</feature>
<feature type="region of interest" description="Disordered" evidence="5">
    <location>
        <begin position="1"/>
        <end position="451"/>
    </location>
</feature>